<evidence type="ECO:0000313" key="1">
    <source>
        <dbReference type="EMBL" id="GJD58692.1"/>
    </source>
</evidence>
<evidence type="ECO:0000313" key="2">
    <source>
        <dbReference type="EMBL" id="VUF15179.1"/>
    </source>
</evidence>
<dbReference type="Proteomes" id="UP000401717">
    <property type="component" value="Unassembled WGS sequence"/>
</dbReference>
<dbReference type="RefSeq" id="WP_144767545.1">
    <property type="nucleotide sequence ID" value="NZ_BPQI01000164.1"/>
</dbReference>
<accession>A0A564G3V6</accession>
<dbReference type="AlphaFoldDB" id="A0A564G3V6"/>
<dbReference type="EMBL" id="BPQI01000164">
    <property type="protein sequence ID" value="GJD58692.1"/>
    <property type="molecule type" value="Genomic_DNA"/>
</dbReference>
<evidence type="ECO:0000313" key="3">
    <source>
        <dbReference type="Proteomes" id="UP000401717"/>
    </source>
</evidence>
<dbReference type="Proteomes" id="UP001055303">
    <property type="component" value="Unassembled WGS sequence"/>
</dbReference>
<organism evidence="2 3">
    <name type="scientific">Methylobacterium dankookense</name>
    <dbReference type="NCBI Taxonomy" id="560405"/>
    <lineage>
        <taxon>Bacteria</taxon>
        <taxon>Pseudomonadati</taxon>
        <taxon>Pseudomonadota</taxon>
        <taxon>Alphaproteobacteria</taxon>
        <taxon>Hyphomicrobiales</taxon>
        <taxon>Methylobacteriaceae</taxon>
        <taxon>Methylobacterium</taxon>
    </lineage>
</organism>
<reference evidence="1" key="3">
    <citation type="submission" date="2021-08" db="EMBL/GenBank/DDBJ databases">
        <authorList>
            <person name="Tani A."/>
            <person name="Ola A."/>
            <person name="Ogura Y."/>
            <person name="Katsura K."/>
            <person name="Hayashi T."/>
        </authorList>
    </citation>
    <scope>NUCLEOTIDE SEQUENCE</scope>
    <source>
        <strain evidence="1">DSM 22415</strain>
    </source>
</reference>
<reference evidence="2 3" key="1">
    <citation type="submission" date="2019-06" db="EMBL/GenBank/DDBJ databases">
        <authorList>
            <person name="Rodrigo-Torres L."/>
            <person name="Arahal R. D."/>
            <person name="Lucena T."/>
        </authorList>
    </citation>
    <scope>NUCLEOTIDE SEQUENCE [LARGE SCALE GENOMIC DNA]</scope>
    <source>
        <strain evidence="2 3">SW08-7</strain>
    </source>
</reference>
<evidence type="ECO:0000313" key="4">
    <source>
        <dbReference type="Proteomes" id="UP001055303"/>
    </source>
</evidence>
<protein>
    <submittedName>
        <fullName evidence="2">Uncharacterized protein</fullName>
    </submittedName>
</protein>
<gene>
    <name evidence="1" type="ORF">IFDJLNFL_4615</name>
    <name evidence="2" type="ORF">MTDSW087_04914</name>
</gene>
<keyword evidence="4" id="KW-1185">Reference proteome</keyword>
<dbReference type="EMBL" id="CABFVH010000048">
    <property type="protein sequence ID" value="VUF15179.1"/>
    <property type="molecule type" value="Genomic_DNA"/>
</dbReference>
<sequence length="189" mass="21378">MAERPMVRCDDCEGTGAEEHDCWLCKGSRFVTVEKAVAERYAESDLEDVEDGEARCPSCYGETCEACEGSGEVDAELPAQEEDRVLICAMQDGHRIPPLFFPNGHGGVWRDDERLLSPSAAARLSERRHLFHLRVLAFGDSISLWGDGHAEAKLAWRRHRERWKLWIKDERRRRADRKAAVAAREAANG</sequence>
<proteinExistence type="predicted"/>
<reference evidence="1" key="2">
    <citation type="journal article" date="2021" name="Front. Microbiol.">
        <title>Comprehensive Comparative Genomics and Phenotyping of Methylobacterium Species.</title>
        <authorList>
            <person name="Alessa O."/>
            <person name="Ogura Y."/>
            <person name="Fujitani Y."/>
            <person name="Takami H."/>
            <person name="Hayashi T."/>
            <person name="Sahin N."/>
            <person name="Tani A."/>
        </authorList>
    </citation>
    <scope>NUCLEOTIDE SEQUENCE</scope>
    <source>
        <strain evidence="1">DSM 22415</strain>
    </source>
</reference>
<dbReference type="Gene3D" id="2.10.230.10">
    <property type="entry name" value="Heat shock protein DnaJ, cysteine-rich domain"/>
    <property type="match status" value="1"/>
</dbReference>
<name>A0A564G3V6_9HYPH</name>